<dbReference type="Gene3D" id="3.40.50.1820">
    <property type="entry name" value="alpha/beta hydrolase"/>
    <property type="match status" value="1"/>
</dbReference>
<dbReference type="InterPro" id="IPR029058">
    <property type="entry name" value="AB_hydrolase_fold"/>
</dbReference>
<reference evidence="4 5" key="1">
    <citation type="submission" date="2020-06" db="EMBL/GenBank/DDBJ databases">
        <title>Genome mining for natural products.</title>
        <authorList>
            <person name="Zhang B."/>
            <person name="Shi J."/>
            <person name="Ge H."/>
        </authorList>
    </citation>
    <scope>NUCLEOTIDE SEQUENCE [LARGE SCALE GENOMIC DNA]</scope>
    <source>
        <strain evidence="4 5">NA02069</strain>
    </source>
</reference>
<evidence type="ECO:0000259" key="1">
    <source>
        <dbReference type="Pfam" id="PF12697"/>
    </source>
</evidence>
<keyword evidence="4" id="KW-0378">Hydrolase</keyword>
<dbReference type="InterPro" id="IPR000073">
    <property type="entry name" value="AB_hydrolase_1"/>
</dbReference>
<gene>
    <name evidence="2" type="ORF">HUT05_00005</name>
    <name evidence="3" type="ORF">HUT05_00480</name>
    <name evidence="4" type="ORF">HUT05_08050</name>
</gene>
<dbReference type="Proteomes" id="UP000509418">
    <property type="component" value="Chromosome"/>
</dbReference>
<dbReference type="SUPFAM" id="SSF53474">
    <property type="entry name" value="alpha/beta-Hydrolases"/>
    <property type="match status" value="1"/>
</dbReference>
<evidence type="ECO:0000313" key="3">
    <source>
        <dbReference type="EMBL" id="QKZ16005.1"/>
    </source>
</evidence>
<dbReference type="EMBL" id="CP056041">
    <property type="protein sequence ID" value="QKZ15939.1"/>
    <property type="molecule type" value="Genomic_DNA"/>
</dbReference>
<dbReference type="AlphaFoldDB" id="A0A7H8T2S8"/>
<evidence type="ECO:0000313" key="5">
    <source>
        <dbReference type="Proteomes" id="UP000509418"/>
    </source>
</evidence>
<dbReference type="EMBL" id="CP056041">
    <property type="protein sequence ID" value="QKZ16005.1"/>
    <property type="molecule type" value="Genomic_DNA"/>
</dbReference>
<dbReference type="RefSeq" id="WP_176573654.1">
    <property type="nucleotide sequence ID" value="NZ_CP056041.1"/>
</dbReference>
<accession>A0A7H8T2S8</accession>
<evidence type="ECO:0000313" key="2">
    <source>
        <dbReference type="EMBL" id="QKZ15939.1"/>
    </source>
</evidence>
<organism evidence="4 5">
    <name type="scientific">Streptomyces chartreusis</name>
    <dbReference type="NCBI Taxonomy" id="1969"/>
    <lineage>
        <taxon>Bacteria</taxon>
        <taxon>Bacillati</taxon>
        <taxon>Actinomycetota</taxon>
        <taxon>Actinomycetes</taxon>
        <taxon>Kitasatosporales</taxon>
        <taxon>Streptomycetaceae</taxon>
        <taxon>Streptomyces</taxon>
    </lineage>
</organism>
<protein>
    <submittedName>
        <fullName evidence="4">Alpha/beta hydrolase</fullName>
    </submittedName>
</protein>
<dbReference type="EMBL" id="CP056041">
    <property type="protein sequence ID" value="QKZ17308.1"/>
    <property type="molecule type" value="Genomic_DNA"/>
</dbReference>
<proteinExistence type="predicted"/>
<dbReference type="Pfam" id="PF12697">
    <property type="entry name" value="Abhydrolase_6"/>
    <property type="match status" value="1"/>
</dbReference>
<dbReference type="GO" id="GO:0016787">
    <property type="term" value="F:hydrolase activity"/>
    <property type="evidence" value="ECO:0007669"/>
    <property type="project" value="UniProtKB-KW"/>
</dbReference>
<sequence length="251" mass="27593">MSSHGPAVFLHGGPEVTAVWSLLLEDIERDDVFLLSPPGFGVPLPDGFEATMDGYLEWLVARLEAFGQPVDLVGHDWGGVHTFNLAMNRPDLIRSWVCDVVGLFHPDYEWHPLARTVQTPDEGERWIDELSSKTMEERLAWWHEWGTLEPLATRLAAGQDAHMGRAILSLYRSSVQPRLAEAGRKASAAAARPGLVISVTDDPATGTHEMRQQVAGEAGADVVTLDGGHFWMTRKPAAGAALLNDFWARLP</sequence>
<name>A0A7H8T2S8_STRCX</name>
<feature type="domain" description="AB hydrolase-1" evidence="1">
    <location>
        <begin position="8"/>
        <end position="238"/>
    </location>
</feature>
<keyword evidence="5" id="KW-1185">Reference proteome</keyword>
<evidence type="ECO:0000313" key="4">
    <source>
        <dbReference type="EMBL" id="QKZ17308.1"/>
    </source>
</evidence>